<gene>
    <name evidence="3" type="ORF">ACFSNB_18735</name>
</gene>
<dbReference type="PANTHER" id="PTHR46637">
    <property type="entry name" value="TIS1421-TRANSPOSASE PROTEIN A"/>
    <property type="match status" value="1"/>
</dbReference>
<proteinExistence type="predicted"/>
<dbReference type="InterPro" id="IPR025161">
    <property type="entry name" value="IS402-like_dom"/>
</dbReference>
<protein>
    <submittedName>
        <fullName evidence="3">IS5 family transposase</fullName>
    </submittedName>
</protein>
<sequence length="251" mass="28253">MSEVRLILKDHQWDRMAPHLPGKVGDPGRSGKDNRLFVEAVLWVVRTGSPWRDLPPFFGNWNSVFVRFSRWSKDGVWDRLFASMADDPDFEYAMIDSTIVRAHQHAAGKKGGPEARAIGRSRGGLTTKIHAVVDALGNPLRFILTPGQASDYTQAEALIADIPAGYVLGDKGYDSKAFRDAIESQGAIPVIPPRKTSPQVACDYALYCERNLVERFFLKIKHFRRIATRYDQTPRAFLSFLSLVSAFIWTK</sequence>
<dbReference type="NCBIfam" id="NF033580">
    <property type="entry name" value="transpos_IS5_3"/>
    <property type="match status" value="1"/>
</dbReference>
<feature type="domain" description="Insertion element IS402-like" evidence="2">
    <location>
        <begin position="8"/>
        <end position="81"/>
    </location>
</feature>
<dbReference type="InterPro" id="IPR002559">
    <property type="entry name" value="Transposase_11"/>
</dbReference>
<dbReference type="RefSeq" id="WP_377319334.1">
    <property type="nucleotide sequence ID" value="NZ_JBHUIY010000106.1"/>
</dbReference>
<dbReference type="EMBL" id="JBHUIY010000106">
    <property type="protein sequence ID" value="MFD2235825.1"/>
    <property type="molecule type" value="Genomic_DNA"/>
</dbReference>
<evidence type="ECO:0000259" key="2">
    <source>
        <dbReference type="Pfam" id="PF13340"/>
    </source>
</evidence>
<accession>A0ABW5CIB9</accession>
<dbReference type="PANTHER" id="PTHR46637:SF1">
    <property type="entry name" value="BLL5188 PROTEIN"/>
    <property type="match status" value="1"/>
</dbReference>
<evidence type="ECO:0000313" key="3">
    <source>
        <dbReference type="EMBL" id="MFD2235825.1"/>
    </source>
</evidence>
<dbReference type="Pfam" id="PF13340">
    <property type="entry name" value="DUF4096"/>
    <property type="match status" value="1"/>
</dbReference>
<reference evidence="4" key="1">
    <citation type="journal article" date="2019" name="Int. J. Syst. Evol. Microbiol.">
        <title>The Global Catalogue of Microorganisms (GCM) 10K type strain sequencing project: providing services to taxonomists for standard genome sequencing and annotation.</title>
        <authorList>
            <consortium name="The Broad Institute Genomics Platform"/>
            <consortium name="The Broad Institute Genome Sequencing Center for Infectious Disease"/>
            <person name="Wu L."/>
            <person name="Ma J."/>
        </authorList>
    </citation>
    <scope>NUCLEOTIDE SEQUENCE [LARGE SCALE GENOMIC DNA]</scope>
    <source>
        <strain evidence="4">KCTC 15012</strain>
    </source>
</reference>
<name>A0ABW5CIB9_9PROT</name>
<comment type="caution">
    <text evidence="3">The sequence shown here is derived from an EMBL/GenBank/DDBJ whole genome shotgun (WGS) entry which is preliminary data.</text>
</comment>
<organism evidence="3 4">
    <name type="scientific">Phaeospirillum tilakii</name>
    <dbReference type="NCBI Taxonomy" id="741673"/>
    <lineage>
        <taxon>Bacteria</taxon>
        <taxon>Pseudomonadati</taxon>
        <taxon>Pseudomonadota</taxon>
        <taxon>Alphaproteobacteria</taxon>
        <taxon>Rhodospirillales</taxon>
        <taxon>Rhodospirillaceae</taxon>
        <taxon>Phaeospirillum</taxon>
    </lineage>
</organism>
<keyword evidence="4" id="KW-1185">Reference proteome</keyword>
<evidence type="ECO:0000313" key="4">
    <source>
        <dbReference type="Proteomes" id="UP001597296"/>
    </source>
</evidence>
<dbReference type="Proteomes" id="UP001597296">
    <property type="component" value="Unassembled WGS sequence"/>
</dbReference>
<evidence type="ECO:0000259" key="1">
    <source>
        <dbReference type="Pfam" id="PF01609"/>
    </source>
</evidence>
<dbReference type="InterPro" id="IPR052909">
    <property type="entry name" value="Transposase_6_like"/>
</dbReference>
<feature type="domain" description="Transposase IS4-like" evidence="1">
    <location>
        <begin position="95"/>
        <end position="243"/>
    </location>
</feature>
<dbReference type="Pfam" id="PF01609">
    <property type="entry name" value="DDE_Tnp_1"/>
    <property type="match status" value="1"/>
</dbReference>